<dbReference type="EMBL" id="CP018092">
    <property type="protein sequence ID" value="ATS17812.1"/>
    <property type="molecule type" value="Genomic_DNA"/>
</dbReference>
<evidence type="ECO:0008006" key="4">
    <source>
        <dbReference type="Google" id="ProtNLM"/>
    </source>
</evidence>
<dbReference type="AlphaFoldDB" id="A0A2D2PZY3"/>
<dbReference type="InterPro" id="IPR052948">
    <property type="entry name" value="Low_temp-induced_all0457"/>
</dbReference>
<evidence type="ECO:0000313" key="3">
    <source>
        <dbReference type="Proteomes" id="UP000231057"/>
    </source>
</evidence>
<evidence type="ECO:0000313" key="2">
    <source>
        <dbReference type="EMBL" id="ATS17812.1"/>
    </source>
</evidence>
<proteinExistence type="predicted"/>
<protein>
    <recommendedName>
        <fullName evidence="4">DUF1269 domain-containing protein</fullName>
    </recommendedName>
</protein>
<organism evidence="2 3">
    <name type="scientific">Parathermosynechococcus lividus PCC 6715</name>
    <dbReference type="NCBI Taxonomy" id="1917166"/>
    <lineage>
        <taxon>Bacteria</taxon>
        <taxon>Bacillati</taxon>
        <taxon>Cyanobacteriota</taxon>
        <taxon>Cyanophyceae</taxon>
        <taxon>Acaryochloridales</taxon>
        <taxon>Thermosynechococcaceae</taxon>
        <taxon>Parathermosynechococcus</taxon>
    </lineage>
</organism>
<keyword evidence="1" id="KW-1133">Transmembrane helix</keyword>
<dbReference type="PANTHER" id="PTHR36109">
    <property type="entry name" value="MEMBRANE PROTEIN-RELATED"/>
    <property type="match status" value="1"/>
</dbReference>
<reference evidence="3" key="2">
    <citation type="journal article" date="2022" name="Front. Microbiol.">
        <title>Comparative Genomic Analysis Revealed Distinct Molecular Components and Organization of CO2-Concentrating Mechanism in Thermophilic Cyanobacteria.</title>
        <authorList>
            <person name="Tang J."/>
            <person name="Zhou H."/>
            <person name="Yao D."/>
            <person name="Riaz S."/>
            <person name="You D."/>
            <person name="Klepacz-Smolka A."/>
            <person name="Daroch M."/>
        </authorList>
    </citation>
    <scope>NUCLEOTIDE SEQUENCE [LARGE SCALE GENOMIC DNA]</scope>
    <source>
        <strain evidence="3">PCC 6715</strain>
    </source>
</reference>
<sequence>MKTVLVATVGDRLGAEAIYTRLETDGFPMAKVKLLGRGYKQWSEAGVEDPFATARQQMQRMLLWLVPFGFFAGFTFNQATQIDILPSLNRLDNSLIGGLFGAVAGALGSLTVGGGLKVVIAGRSGTPFETRLQQGKYLVLIQGSDSEIRRAERLLKAQPLEYLQAYTLDE</sequence>
<keyword evidence="1" id="KW-0812">Transmembrane</keyword>
<dbReference type="KEGG" id="slw:BRW62_02560"/>
<reference evidence="2 3" key="1">
    <citation type="submission" date="2016-11" db="EMBL/GenBank/DDBJ databases">
        <title>Complete genome sequence of thermophilic cyanobacteria strain Synechococcus sp. PCC6715.</title>
        <authorList>
            <person name="Tang J."/>
            <person name="Daroch M."/>
            <person name="Liang Y."/>
            <person name="Jiang D."/>
            <person name="Shah M."/>
        </authorList>
    </citation>
    <scope>NUCLEOTIDE SEQUENCE [LARGE SCALE GENOMIC DNA]</scope>
    <source>
        <strain evidence="2 3">PCC 6715</strain>
    </source>
</reference>
<feature type="transmembrane region" description="Helical" evidence="1">
    <location>
        <begin position="99"/>
        <end position="120"/>
    </location>
</feature>
<gene>
    <name evidence="2" type="ORF">BRW62_02560</name>
</gene>
<keyword evidence="3" id="KW-1185">Reference proteome</keyword>
<dbReference type="Proteomes" id="UP000231057">
    <property type="component" value="Chromosome"/>
</dbReference>
<evidence type="ECO:0000256" key="1">
    <source>
        <dbReference type="SAM" id="Phobius"/>
    </source>
</evidence>
<feature type="transmembrane region" description="Helical" evidence="1">
    <location>
        <begin position="61"/>
        <end position="79"/>
    </location>
</feature>
<dbReference type="OrthoDB" id="428329at2"/>
<name>A0A2D2PZY3_PARLV</name>
<keyword evidence="1" id="KW-0472">Membrane</keyword>
<dbReference type="RefSeq" id="WP_099798166.1">
    <property type="nucleotide sequence ID" value="NZ_CP018092.1"/>
</dbReference>
<dbReference type="PANTHER" id="PTHR36109:SF1">
    <property type="entry name" value="SLR0613 PROTEIN"/>
    <property type="match status" value="1"/>
</dbReference>
<accession>A0A2D2PZY3</accession>